<gene>
    <name evidence="2" type="ORF">ACH5RR_031918</name>
</gene>
<accession>A0ABD2YHZ4</accession>
<name>A0ABD2YHZ4_9GENT</name>
<sequence>MINSEVAARELAETSTSVENTKTPETRTNGLGEAKYYGEYHRSDEPNRYQADPFPPQFPGGGPGGYP</sequence>
<keyword evidence="3" id="KW-1185">Reference proteome</keyword>
<feature type="compositionally biased region" description="Basic and acidic residues" evidence="1">
    <location>
        <begin position="36"/>
        <end position="47"/>
    </location>
</feature>
<evidence type="ECO:0000256" key="1">
    <source>
        <dbReference type="SAM" id="MobiDB-lite"/>
    </source>
</evidence>
<feature type="region of interest" description="Disordered" evidence="1">
    <location>
        <begin position="1"/>
        <end position="67"/>
    </location>
</feature>
<protein>
    <submittedName>
        <fullName evidence="2">Uncharacterized protein</fullName>
    </submittedName>
</protein>
<dbReference type="EMBL" id="JBJUIK010000013">
    <property type="protein sequence ID" value="KAL3506536.1"/>
    <property type="molecule type" value="Genomic_DNA"/>
</dbReference>
<comment type="caution">
    <text evidence="2">The sequence shown here is derived from an EMBL/GenBank/DDBJ whole genome shotgun (WGS) entry which is preliminary data.</text>
</comment>
<reference evidence="2 3" key="1">
    <citation type="submission" date="2024-11" db="EMBL/GenBank/DDBJ databases">
        <title>A near-complete genome assembly of Cinchona calisaya.</title>
        <authorList>
            <person name="Lian D.C."/>
            <person name="Zhao X.W."/>
            <person name="Wei L."/>
        </authorList>
    </citation>
    <scope>NUCLEOTIDE SEQUENCE [LARGE SCALE GENOMIC DNA]</scope>
    <source>
        <tissue evidence="2">Nenye</tissue>
    </source>
</reference>
<dbReference type="AlphaFoldDB" id="A0ABD2YHZ4"/>
<evidence type="ECO:0000313" key="2">
    <source>
        <dbReference type="EMBL" id="KAL3506536.1"/>
    </source>
</evidence>
<dbReference type="Proteomes" id="UP001630127">
    <property type="component" value="Unassembled WGS sequence"/>
</dbReference>
<proteinExistence type="predicted"/>
<organism evidence="2 3">
    <name type="scientific">Cinchona calisaya</name>
    <dbReference type="NCBI Taxonomy" id="153742"/>
    <lineage>
        <taxon>Eukaryota</taxon>
        <taxon>Viridiplantae</taxon>
        <taxon>Streptophyta</taxon>
        <taxon>Embryophyta</taxon>
        <taxon>Tracheophyta</taxon>
        <taxon>Spermatophyta</taxon>
        <taxon>Magnoliopsida</taxon>
        <taxon>eudicotyledons</taxon>
        <taxon>Gunneridae</taxon>
        <taxon>Pentapetalae</taxon>
        <taxon>asterids</taxon>
        <taxon>lamiids</taxon>
        <taxon>Gentianales</taxon>
        <taxon>Rubiaceae</taxon>
        <taxon>Cinchonoideae</taxon>
        <taxon>Cinchoneae</taxon>
        <taxon>Cinchona</taxon>
    </lineage>
</organism>
<evidence type="ECO:0000313" key="3">
    <source>
        <dbReference type="Proteomes" id="UP001630127"/>
    </source>
</evidence>
<feature type="compositionally biased region" description="Polar residues" evidence="1">
    <location>
        <begin position="13"/>
        <end position="29"/>
    </location>
</feature>